<reference evidence="5" key="1">
    <citation type="submission" date="2018-05" db="EMBL/GenBank/DDBJ databases">
        <authorList>
            <person name="Lanie J.A."/>
            <person name="Ng W.-L."/>
            <person name="Kazmierczak K.M."/>
            <person name="Andrzejewski T.M."/>
            <person name="Davidsen T.M."/>
            <person name="Wayne K.J."/>
            <person name="Tettelin H."/>
            <person name="Glass J.I."/>
            <person name="Rusch D."/>
            <person name="Podicherti R."/>
            <person name="Tsui H.-C.T."/>
            <person name="Winkler M.E."/>
        </authorList>
    </citation>
    <scope>NUCLEOTIDE SEQUENCE</scope>
</reference>
<dbReference type="SMART" id="SM00342">
    <property type="entry name" value="HTH_ARAC"/>
    <property type="match status" value="1"/>
</dbReference>
<feature type="domain" description="HTH araC/xylS-type" evidence="4">
    <location>
        <begin position="5"/>
        <end position="107"/>
    </location>
</feature>
<dbReference type="PANTHER" id="PTHR47894">
    <property type="entry name" value="HTH-TYPE TRANSCRIPTIONAL REGULATOR GADX"/>
    <property type="match status" value="1"/>
</dbReference>
<dbReference type="PROSITE" id="PS01124">
    <property type="entry name" value="HTH_ARAC_FAMILY_2"/>
    <property type="match status" value="1"/>
</dbReference>
<sequence>WRQKQSLSNRIETHLRNHECLAKSSLGEVAKCLNLSSRSLRRKLQEEGTSFSRVVDDVSAAIAKHQLTFARTSIQEIAYNLGFSQPSSFHRAFKRWTGMTPAQFVTQIEHASSLKLAPKEPSSRPGYKSISS</sequence>
<gene>
    <name evidence="5" type="ORF">METZ01_LOCUS440536</name>
</gene>
<accession>A0A382YWQ1</accession>
<evidence type="ECO:0000313" key="5">
    <source>
        <dbReference type="EMBL" id="SVD87682.1"/>
    </source>
</evidence>
<evidence type="ECO:0000256" key="1">
    <source>
        <dbReference type="ARBA" id="ARBA00023015"/>
    </source>
</evidence>
<evidence type="ECO:0000256" key="2">
    <source>
        <dbReference type="ARBA" id="ARBA00023125"/>
    </source>
</evidence>
<name>A0A382YWQ1_9ZZZZ</name>
<dbReference type="GO" id="GO:0003700">
    <property type="term" value="F:DNA-binding transcription factor activity"/>
    <property type="evidence" value="ECO:0007669"/>
    <property type="project" value="InterPro"/>
</dbReference>
<dbReference type="SUPFAM" id="SSF46689">
    <property type="entry name" value="Homeodomain-like"/>
    <property type="match status" value="1"/>
</dbReference>
<dbReference type="PRINTS" id="PR00032">
    <property type="entry name" value="HTHARAC"/>
</dbReference>
<dbReference type="GO" id="GO:0005829">
    <property type="term" value="C:cytosol"/>
    <property type="evidence" value="ECO:0007669"/>
    <property type="project" value="TreeGrafter"/>
</dbReference>
<dbReference type="GO" id="GO:0000976">
    <property type="term" value="F:transcription cis-regulatory region binding"/>
    <property type="evidence" value="ECO:0007669"/>
    <property type="project" value="TreeGrafter"/>
</dbReference>
<dbReference type="Gene3D" id="1.10.10.60">
    <property type="entry name" value="Homeodomain-like"/>
    <property type="match status" value="1"/>
</dbReference>
<keyword evidence="1" id="KW-0805">Transcription regulation</keyword>
<dbReference type="Pfam" id="PF12833">
    <property type="entry name" value="HTH_18"/>
    <property type="match status" value="1"/>
</dbReference>
<keyword evidence="3" id="KW-0804">Transcription</keyword>
<feature type="non-terminal residue" evidence="5">
    <location>
        <position position="1"/>
    </location>
</feature>
<proteinExistence type="predicted"/>
<dbReference type="InterPro" id="IPR018060">
    <property type="entry name" value="HTH_AraC"/>
</dbReference>
<evidence type="ECO:0000256" key="3">
    <source>
        <dbReference type="ARBA" id="ARBA00023163"/>
    </source>
</evidence>
<protein>
    <recommendedName>
        <fullName evidence="4">HTH araC/xylS-type domain-containing protein</fullName>
    </recommendedName>
</protein>
<dbReference type="AlphaFoldDB" id="A0A382YWQ1"/>
<dbReference type="InterPro" id="IPR009057">
    <property type="entry name" value="Homeodomain-like_sf"/>
</dbReference>
<evidence type="ECO:0000259" key="4">
    <source>
        <dbReference type="PROSITE" id="PS01124"/>
    </source>
</evidence>
<dbReference type="InterPro" id="IPR020449">
    <property type="entry name" value="Tscrpt_reg_AraC-type_HTH"/>
</dbReference>
<dbReference type="PANTHER" id="PTHR47894:SF1">
    <property type="entry name" value="HTH-TYPE TRANSCRIPTIONAL REGULATOR VQSM"/>
    <property type="match status" value="1"/>
</dbReference>
<keyword evidence="2" id="KW-0238">DNA-binding</keyword>
<dbReference type="EMBL" id="UINC01179151">
    <property type="protein sequence ID" value="SVD87682.1"/>
    <property type="molecule type" value="Genomic_DNA"/>
</dbReference>
<organism evidence="5">
    <name type="scientific">marine metagenome</name>
    <dbReference type="NCBI Taxonomy" id="408172"/>
    <lineage>
        <taxon>unclassified sequences</taxon>
        <taxon>metagenomes</taxon>
        <taxon>ecological metagenomes</taxon>
    </lineage>
</organism>